<sequence length="64" mass="7459">MRELTSGELFRMLPLTAVGSFLRWRWRWRVPKTASVTMPPAMMFPITTMFLITMSPAVMQCPRP</sequence>
<organism evidence="1 2">
    <name type="scientific">Protofrankia coriariae</name>
    <dbReference type="NCBI Taxonomy" id="1562887"/>
    <lineage>
        <taxon>Bacteria</taxon>
        <taxon>Bacillati</taxon>
        <taxon>Actinomycetota</taxon>
        <taxon>Actinomycetes</taxon>
        <taxon>Frankiales</taxon>
        <taxon>Frankiaceae</taxon>
        <taxon>Protofrankia</taxon>
    </lineage>
</organism>
<proteinExistence type="predicted"/>
<protein>
    <submittedName>
        <fullName evidence="1">Uncharacterized protein</fullName>
    </submittedName>
</protein>
<gene>
    <name evidence="1" type="ORF">FrCorBMG51_04905</name>
</gene>
<keyword evidence="2" id="KW-1185">Reference proteome</keyword>
<accession>A0ABR5F6K1</accession>
<dbReference type="EMBL" id="JWIO01000005">
    <property type="protein sequence ID" value="KLL12362.1"/>
    <property type="molecule type" value="Genomic_DNA"/>
</dbReference>
<evidence type="ECO:0000313" key="2">
    <source>
        <dbReference type="Proteomes" id="UP000035425"/>
    </source>
</evidence>
<dbReference type="Proteomes" id="UP000035425">
    <property type="component" value="Unassembled WGS sequence"/>
</dbReference>
<evidence type="ECO:0000313" key="1">
    <source>
        <dbReference type="EMBL" id="KLL12362.1"/>
    </source>
</evidence>
<comment type="caution">
    <text evidence="1">The sequence shown here is derived from an EMBL/GenBank/DDBJ whole genome shotgun (WGS) entry which is preliminary data.</text>
</comment>
<reference evidence="1 2" key="1">
    <citation type="submission" date="2014-12" db="EMBL/GenBank/DDBJ databases">
        <title>Frankia sp. BMG5.1 draft genome.</title>
        <authorList>
            <person name="Gtari M."/>
            <person name="Ghodhbane-Gtari F."/>
            <person name="Nouioui I."/>
            <person name="Ktari A."/>
            <person name="Hezbri K."/>
            <person name="Mimouni W."/>
            <person name="Sbissi I."/>
            <person name="Ayari A."/>
            <person name="Yamanaka T."/>
            <person name="Normand P."/>
            <person name="Tisa L.S."/>
            <person name="Boudabous A."/>
        </authorList>
    </citation>
    <scope>NUCLEOTIDE SEQUENCE [LARGE SCALE GENOMIC DNA]</scope>
    <source>
        <strain evidence="1 2">BMG5.1</strain>
    </source>
</reference>
<name>A0ABR5F6K1_9ACTN</name>